<evidence type="ECO:0000256" key="13">
    <source>
        <dbReference type="SAM" id="SignalP"/>
    </source>
</evidence>
<feature type="transmembrane region" description="Helical" evidence="12">
    <location>
        <begin position="421"/>
        <end position="440"/>
    </location>
</feature>
<dbReference type="PANTHER" id="PTHR45828:SF3">
    <property type="entry name" value="FERRIC-CHELATE REDUCTASE 1"/>
    <property type="match status" value="1"/>
</dbReference>
<protein>
    <recommendedName>
        <fullName evidence="19">Ferric-chelate reductase 1</fullName>
    </recommendedName>
</protein>
<dbReference type="FunFam" id="2.60.40.4060:FF:000003">
    <property type="entry name" value="Ferric chelate reductase 1"/>
    <property type="match status" value="1"/>
</dbReference>
<dbReference type="GO" id="GO:0016020">
    <property type="term" value="C:membrane"/>
    <property type="evidence" value="ECO:0007669"/>
    <property type="project" value="UniProtKB-SubCell"/>
</dbReference>
<feature type="signal peptide" evidence="13">
    <location>
        <begin position="1"/>
        <end position="21"/>
    </location>
</feature>
<reference evidence="17 18" key="1">
    <citation type="submission" date="2024-09" db="EMBL/GenBank/DDBJ databases">
        <title>A chromosome-level genome assembly of Gray's grenadier anchovy, Coilia grayii.</title>
        <authorList>
            <person name="Fu Z."/>
        </authorList>
    </citation>
    <scope>NUCLEOTIDE SEQUENCE [LARGE SCALE GENOMIC DNA]</scope>
    <source>
        <strain evidence="17">G4</strain>
        <tissue evidence="17">Muscle</tissue>
    </source>
</reference>
<feature type="transmembrane region" description="Helical" evidence="12">
    <location>
        <begin position="452"/>
        <end position="471"/>
    </location>
</feature>
<dbReference type="InterPro" id="IPR042307">
    <property type="entry name" value="Reeler_sf"/>
</dbReference>
<evidence type="ECO:0000313" key="18">
    <source>
        <dbReference type="Proteomes" id="UP001591681"/>
    </source>
</evidence>
<sequence length="603" mass="66360">MASKIQMTLWLLTLYLNSGECFSNGKVTQACGDMKPEHGHDPSPQTPPYNITLDKYQYHVGDQIRVTLSITAPGGSYFKGFLIEARAQGKRDRGAVGSFILVDTSISQLLTCGHTQGSAVSHTSDAKKSEVQVIWIVPDNPPASIQFMFTAVQKYKIYWVMVPGPVATLKGTTAGPPPATTTTDSTTTSPAVLPSPFSAKDCGTSKSCLRDPVNCDPGTESLCHFLSFRTVGQSVQFELSGPADGYVSFALSLDKWMGNDDVYLCVKNEDRVEISAAYVVGRTHPEVATENALRDTAWAMYDGVIQCSFRRDIDLDRLNQSRFHLDHSYFLFLAHGSAEHGVIHRHNRQPLISSHQKAITGTPEDLSGSRSPLLLKFHGIFMLVAWMTTVSTGVIFARYFKLDWPESSLFGQRVWFQVHRALMVLTVVLTCVGFILPFIYRGGWSKRAGSHPYLGCTVMALALIQPIMALLRPPPDSSKRPIFNWMHLGAGTIAQILAVAAIFLGIHQQALLLPAPWATGVLAGFVVWGLLADLVFELHSRGYLLPEITAQFFAAGRQAEDKRAILSGPSERNGFRFRRIILGVFLCGNVTFLFTLITLISNV</sequence>
<evidence type="ECO:0000256" key="7">
    <source>
        <dbReference type="ARBA" id="ARBA00022989"/>
    </source>
</evidence>
<feature type="domain" description="Cytochrome b561" evidence="15">
    <location>
        <begin position="340"/>
        <end position="539"/>
    </location>
</feature>
<comment type="subcellular location">
    <subcellularLocation>
        <location evidence="2">Membrane</location>
        <topology evidence="2">Multi-pass membrane protein</topology>
    </subcellularLocation>
</comment>
<evidence type="ECO:0000313" key="17">
    <source>
        <dbReference type="EMBL" id="KAL2085586.1"/>
    </source>
</evidence>
<dbReference type="InterPro" id="IPR005018">
    <property type="entry name" value="DOMON_domain"/>
</dbReference>
<proteinExistence type="inferred from homology"/>
<keyword evidence="13" id="KW-0732">Signal</keyword>
<comment type="cofactor">
    <cofactor evidence="1">
        <name>heme b</name>
        <dbReference type="ChEBI" id="CHEBI:60344"/>
    </cofactor>
</comment>
<evidence type="ECO:0000256" key="12">
    <source>
        <dbReference type="SAM" id="Phobius"/>
    </source>
</evidence>
<feature type="chain" id="PRO_5044872847" description="Ferric-chelate reductase 1" evidence="13">
    <location>
        <begin position="22"/>
        <end position="603"/>
    </location>
</feature>
<evidence type="ECO:0000259" key="14">
    <source>
        <dbReference type="PROSITE" id="PS50836"/>
    </source>
</evidence>
<dbReference type="PANTHER" id="PTHR45828">
    <property type="entry name" value="CYTOCHROME B561/FERRIC REDUCTASE TRANSMEMBRANE"/>
    <property type="match status" value="1"/>
</dbReference>
<dbReference type="Proteomes" id="UP001591681">
    <property type="component" value="Unassembled WGS sequence"/>
</dbReference>
<evidence type="ECO:0000256" key="1">
    <source>
        <dbReference type="ARBA" id="ARBA00001970"/>
    </source>
</evidence>
<dbReference type="CDD" id="cd09628">
    <property type="entry name" value="DOMON_SDR_2_like"/>
    <property type="match status" value="1"/>
</dbReference>
<dbReference type="InterPro" id="IPR002861">
    <property type="entry name" value="Reeler_dom"/>
</dbReference>
<keyword evidence="18" id="KW-1185">Reference proteome</keyword>
<evidence type="ECO:0000256" key="8">
    <source>
        <dbReference type="ARBA" id="ARBA00023004"/>
    </source>
</evidence>
<accession>A0ABD1JEK2</accession>
<gene>
    <name evidence="17" type="ORF">ACEWY4_018906</name>
</gene>
<comment type="caution">
    <text evidence="17">The sequence shown here is derived from an EMBL/GenBank/DDBJ whole genome shotgun (WGS) entry which is preliminary data.</text>
</comment>
<evidence type="ECO:0000256" key="4">
    <source>
        <dbReference type="ARBA" id="ARBA00022448"/>
    </source>
</evidence>
<keyword evidence="6" id="KW-0249">Electron transport</keyword>
<evidence type="ECO:0000259" key="15">
    <source>
        <dbReference type="PROSITE" id="PS50939"/>
    </source>
</evidence>
<keyword evidence="8" id="KW-0408">Iron</keyword>
<keyword evidence="10" id="KW-0325">Glycoprotein</keyword>
<dbReference type="Gene3D" id="1.20.120.1770">
    <property type="match status" value="1"/>
</dbReference>
<dbReference type="SMART" id="SM00664">
    <property type="entry name" value="DoH"/>
    <property type="match status" value="1"/>
</dbReference>
<feature type="transmembrane region" description="Helical" evidence="12">
    <location>
        <begin position="377"/>
        <end position="400"/>
    </location>
</feature>
<feature type="region of interest" description="Disordered" evidence="11">
    <location>
        <begin position="171"/>
        <end position="190"/>
    </location>
</feature>
<keyword evidence="4" id="KW-0813">Transport</keyword>
<dbReference type="Pfam" id="PF03188">
    <property type="entry name" value="Cytochrom_B561"/>
    <property type="match status" value="1"/>
</dbReference>
<evidence type="ECO:0000256" key="9">
    <source>
        <dbReference type="ARBA" id="ARBA00023136"/>
    </source>
</evidence>
<organism evidence="17 18">
    <name type="scientific">Coilia grayii</name>
    <name type="common">Gray's grenadier anchovy</name>
    <dbReference type="NCBI Taxonomy" id="363190"/>
    <lineage>
        <taxon>Eukaryota</taxon>
        <taxon>Metazoa</taxon>
        <taxon>Chordata</taxon>
        <taxon>Craniata</taxon>
        <taxon>Vertebrata</taxon>
        <taxon>Euteleostomi</taxon>
        <taxon>Actinopterygii</taxon>
        <taxon>Neopterygii</taxon>
        <taxon>Teleostei</taxon>
        <taxon>Clupei</taxon>
        <taxon>Clupeiformes</taxon>
        <taxon>Clupeoidei</taxon>
        <taxon>Engraulidae</taxon>
        <taxon>Coilinae</taxon>
        <taxon>Coilia</taxon>
    </lineage>
</organism>
<dbReference type="SMART" id="SM00665">
    <property type="entry name" value="B561"/>
    <property type="match status" value="1"/>
</dbReference>
<feature type="transmembrane region" description="Helical" evidence="12">
    <location>
        <begin position="483"/>
        <end position="505"/>
    </location>
</feature>
<keyword evidence="9 12" id="KW-0472">Membrane</keyword>
<dbReference type="CDD" id="cd08544">
    <property type="entry name" value="Reeler"/>
    <property type="match status" value="1"/>
</dbReference>
<dbReference type="InterPro" id="IPR051237">
    <property type="entry name" value="Ferric-chelate_Red/DefProt"/>
</dbReference>
<dbReference type="Pfam" id="PF02014">
    <property type="entry name" value="Reeler"/>
    <property type="match status" value="1"/>
</dbReference>
<dbReference type="EMBL" id="JBHFQA010000016">
    <property type="protein sequence ID" value="KAL2085586.1"/>
    <property type="molecule type" value="Genomic_DNA"/>
</dbReference>
<feature type="domain" description="DOMON" evidence="14">
    <location>
        <begin position="222"/>
        <end position="336"/>
    </location>
</feature>
<evidence type="ECO:0008006" key="19">
    <source>
        <dbReference type="Google" id="ProtNLM"/>
    </source>
</evidence>
<feature type="transmembrane region" description="Helical" evidence="12">
    <location>
        <begin position="517"/>
        <end position="536"/>
    </location>
</feature>
<evidence type="ECO:0000256" key="2">
    <source>
        <dbReference type="ARBA" id="ARBA00004141"/>
    </source>
</evidence>
<dbReference type="Pfam" id="PF03351">
    <property type="entry name" value="DOMON"/>
    <property type="match status" value="1"/>
</dbReference>
<feature type="domain" description="Reelin" evidence="16">
    <location>
        <begin position="12"/>
        <end position="183"/>
    </location>
</feature>
<evidence type="ECO:0000256" key="11">
    <source>
        <dbReference type="SAM" id="MobiDB-lite"/>
    </source>
</evidence>
<dbReference type="CDD" id="cd08760">
    <property type="entry name" value="Cyt_b561_FRRS1_like"/>
    <property type="match status" value="1"/>
</dbReference>
<dbReference type="PROSITE" id="PS51019">
    <property type="entry name" value="REELIN"/>
    <property type="match status" value="1"/>
</dbReference>
<evidence type="ECO:0000256" key="5">
    <source>
        <dbReference type="ARBA" id="ARBA00022692"/>
    </source>
</evidence>
<dbReference type="AlphaFoldDB" id="A0ABD1JEK2"/>
<evidence type="ECO:0000256" key="10">
    <source>
        <dbReference type="ARBA" id="ARBA00023180"/>
    </source>
</evidence>
<dbReference type="Gene3D" id="2.60.40.4060">
    <property type="entry name" value="Reeler domain"/>
    <property type="match status" value="1"/>
</dbReference>
<dbReference type="PROSITE" id="PS50836">
    <property type="entry name" value="DOMON"/>
    <property type="match status" value="1"/>
</dbReference>
<evidence type="ECO:0000259" key="16">
    <source>
        <dbReference type="PROSITE" id="PS51019"/>
    </source>
</evidence>
<dbReference type="InterPro" id="IPR006593">
    <property type="entry name" value="Cyt_b561/ferric_Rdtase_TM"/>
</dbReference>
<dbReference type="PROSITE" id="PS50939">
    <property type="entry name" value="CYTOCHROME_B561"/>
    <property type="match status" value="1"/>
</dbReference>
<keyword evidence="7 12" id="KW-1133">Transmembrane helix</keyword>
<comment type="similarity">
    <text evidence="3">Belongs to the FRRS1 family.</text>
</comment>
<feature type="transmembrane region" description="Helical" evidence="12">
    <location>
        <begin position="580"/>
        <end position="600"/>
    </location>
</feature>
<name>A0ABD1JEK2_9TELE</name>
<evidence type="ECO:0000256" key="6">
    <source>
        <dbReference type="ARBA" id="ARBA00022982"/>
    </source>
</evidence>
<evidence type="ECO:0000256" key="3">
    <source>
        <dbReference type="ARBA" id="ARBA00009195"/>
    </source>
</evidence>
<keyword evidence="5 12" id="KW-0812">Transmembrane</keyword>